<accession>D7SI62</accession>
<evidence type="ECO:0000313" key="1">
    <source>
        <dbReference type="EMBL" id="CBI15172.3"/>
    </source>
</evidence>
<dbReference type="OrthoDB" id="434647at2759"/>
<proteinExistence type="predicted"/>
<keyword evidence="2" id="KW-1185">Reference proteome</keyword>
<sequence length="93" mass="10571">MDGGRGEVMPLELAMKRELAYRKKVDRLLLQLHGGVSRENPMLISEQAQSYNQLAMSCINKPCRQLTMVVVSVMSHSFLMTKIYSTTQLLLLQ</sequence>
<dbReference type="AlphaFoldDB" id="D7SI62"/>
<organism evidence="1 2">
    <name type="scientific">Vitis vinifera</name>
    <name type="common">Grape</name>
    <dbReference type="NCBI Taxonomy" id="29760"/>
    <lineage>
        <taxon>Eukaryota</taxon>
        <taxon>Viridiplantae</taxon>
        <taxon>Streptophyta</taxon>
        <taxon>Embryophyta</taxon>
        <taxon>Tracheophyta</taxon>
        <taxon>Spermatophyta</taxon>
        <taxon>Magnoliopsida</taxon>
        <taxon>eudicotyledons</taxon>
        <taxon>Gunneridae</taxon>
        <taxon>Pentapetalae</taxon>
        <taxon>rosids</taxon>
        <taxon>Vitales</taxon>
        <taxon>Vitaceae</taxon>
        <taxon>Viteae</taxon>
        <taxon>Vitis</taxon>
    </lineage>
</organism>
<gene>
    <name evidence="1" type="ordered locus">VIT_17s0000g06740</name>
</gene>
<reference evidence="2" key="1">
    <citation type="journal article" date="2007" name="Nature">
        <title>The grapevine genome sequence suggests ancestral hexaploidization in major angiosperm phyla.</title>
        <authorList>
            <consortium name="The French-Italian Public Consortium for Grapevine Genome Characterization."/>
            <person name="Jaillon O."/>
            <person name="Aury J.-M."/>
            <person name="Noel B."/>
            <person name="Policriti A."/>
            <person name="Clepet C."/>
            <person name="Casagrande A."/>
            <person name="Choisne N."/>
            <person name="Aubourg S."/>
            <person name="Vitulo N."/>
            <person name="Jubin C."/>
            <person name="Vezzi A."/>
            <person name="Legeai F."/>
            <person name="Hugueney P."/>
            <person name="Dasilva C."/>
            <person name="Horner D."/>
            <person name="Mica E."/>
            <person name="Jublot D."/>
            <person name="Poulain J."/>
            <person name="Bruyere C."/>
            <person name="Billault A."/>
            <person name="Segurens B."/>
            <person name="Gouyvenoux M."/>
            <person name="Ugarte E."/>
            <person name="Cattonaro F."/>
            <person name="Anthouard V."/>
            <person name="Vico V."/>
            <person name="Del Fabbro C."/>
            <person name="Alaux M."/>
            <person name="Di Gaspero G."/>
            <person name="Dumas V."/>
            <person name="Felice N."/>
            <person name="Paillard S."/>
            <person name="Juman I."/>
            <person name="Moroldo M."/>
            <person name="Scalabrin S."/>
            <person name="Canaguier A."/>
            <person name="Le Clainche I."/>
            <person name="Malacrida G."/>
            <person name="Durand E."/>
            <person name="Pesole G."/>
            <person name="Laucou V."/>
            <person name="Chatelet P."/>
            <person name="Merdinoglu D."/>
            <person name="Delledonne M."/>
            <person name="Pezzotti M."/>
            <person name="Lecharny A."/>
            <person name="Scarpelli C."/>
            <person name="Artiguenave F."/>
            <person name="Pe M.E."/>
            <person name="Valle G."/>
            <person name="Morgante M."/>
            <person name="Caboche M."/>
            <person name="Adam-Blondon A.-F."/>
            <person name="Weissenbach J."/>
            <person name="Quetier F."/>
            <person name="Wincker P."/>
        </authorList>
    </citation>
    <scope>NUCLEOTIDE SEQUENCE [LARGE SCALE GENOMIC DNA]</scope>
    <source>
        <strain evidence="2">cv. Pinot noir / PN40024</strain>
    </source>
</reference>
<dbReference type="InParanoid" id="D7SI62"/>
<dbReference type="HOGENOM" id="CLU_2404013_0_0_1"/>
<name>D7SI62_VITVI</name>
<dbReference type="PaxDb" id="29760-VIT_17s0000g06740.t01"/>
<dbReference type="EMBL" id="FN594950">
    <property type="protein sequence ID" value="CBI15172.3"/>
    <property type="molecule type" value="Genomic_DNA"/>
</dbReference>
<dbReference type="Proteomes" id="UP000009183">
    <property type="component" value="Chromosome 17"/>
</dbReference>
<protein>
    <submittedName>
        <fullName evidence="1">Uncharacterized protein</fullName>
    </submittedName>
</protein>
<evidence type="ECO:0000313" key="2">
    <source>
        <dbReference type="Proteomes" id="UP000009183"/>
    </source>
</evidence>